<keyword evidence="2 3" id="KW-0175">Coiled coil</keyword>
<sequence>MSKKGAGGRSKGDKAEVLAALQAANEDLRAKLTEIQIELQQEKSKVGRVEREKNQELRQAREHEQHKSAVLLTELRTKLHEEKMKELQALREALLRQHEAELLRVIRTKDSENQRLQALLHAVRDGGPDRARTVLLSEAKEEAKKGFEVEKVKMQQEISELKGAKRQVEEALTLVIRADKIKAAEIRSVYHLHQEEISRIKKECEREIRRLMEEIKFKDRAVFVLERELGVQAGHAQRLQLQKEALDEQLSQVKETDRHPGSPRRELPHASGAGDASDHSGSPEQQLDEKDARRFQLKIAELSAIIRKLEDRNALLSEERNELLKRVREAESQYKPLLDKNKRLTRKNEDLSHSLRRMENKLKFVTQENIEMRQRAGIIRRPSSLNDLDQSQDEREVDFLKLQIVEQQHLIDELSKTLETAGYVKSVLERDKLLRYRKQRKKMAKLPKKPVVVETFFGYDEEASLESDGSSISYQTDRTDQTPCTPDDDLEEGMAKEETELRFRQLTMEYQALQRAYALLQEQVGGTLDAEREVKTREQLQADVQRAQARIEDLEKALAEQGQDMKWIEEKQALFRRNQELVEKIKQMETEEARLKHDVQDAKDQNELLEFRILELEERERKSPAITFHHTPFVDGKSPLQAYCEAEGVTDILVSELMKKLDLLGDNANLTNEEQVVVIQARTVLTLAEKWLQQIEETELALQRKMVDLESEKELFSKQKGYLDEELDYRKQCLDQAHKHILELEAMLYDALQQEAGAKVAELLSEEEREKLGVAVEQWKRQVMSELRERDAQILRERMELLQLAQQRIKELEERIEAQKRQIKELEEKLSFCGHSSPGHSGVPPFPPTLRESGGCPGSRARRPISSLKTRGKLASADPLPSRRRERGL</sequence>
<dbReference type="RefSeq" id="XP_070326558.1">
    <property type="nucleotide sequence ID" value="XM_070470457.1"/>
</dbReference>
<feature type="domain" description="Janus kinase and microtubule-interacting protein C-terminal" evidence="5">
    <location>
        <begin position="429"/>
        <end position="626"/>
    </location>
</feature>
<keyword evidence="7" id="KW-0418">Kinase</keyword>
<reference evidence="6" key="1">
    <citation type="journal article" date="2022" name="J. Hered.">
        <title>A De Novo Chromosome-Level Genome Assembly of the White-Tailed Deer, Odocoileus Virginianus.</title>
        <authorList>
            <person name="London E.W."/>
            <person name="Roca A.L."/>
            <person name="Novakofski J.E."/>
            <person name="Mateus-Pinilla N.E."/>
        </authorList>
    </citation>
    <scope>NUCLEOTIDE SEQUENCE [LARGE SCALE GENOMIC DNA]</scope>
</reference>
<feature type="coiled-coil region" evidence="3">
    <location>
        <begin position="292"/>
        <end position="375"/>
    </location>
</feature>
<dbReference type="InterPro" id="IPR031994">
    <property type="entry name" value="JAKMIP_C"/>
</dbReference>
<feature type="region of interest" description="Disordered" evidence="4">
    <location>
        <begin position="467"/>
        <end position="490"/>
    </location>
</feature>
<evidence type="ECO:0000256" key="1">
    <source>
        <dbReference type="ARBA" id="ARBA00005239"/>
    </source>
</evidence>
<evidence type="ECO:0000313" key="7">
    <source>
        <dbReference type="RefSeq" id="XP_070326558.1"/>
    </source>
</evidence>
<feature type="region of interest" description="Disordered" evidence="4">
    <location>
        <begin position="43"/>
        <end position="64"/>
    </location>
</feature>
<proteinExistence type="inferred from homology"/>
<evidence type="ECO:0000256" key="4">
    <source>
        <dbReference type="SAM" id="MobiDB-lite"/>
    </source>
</evidence>
<feature type="coiled-coil region" evidence="3">
    <location>
        <begin position="795"/>
        <end position="829"/>
    </location>
</feature>
<evidence type="ECO:0000256" key="2">
    <source>
        <dbReference type="ARBA" id="ARBA00023054"/>
    </source>
</evidence>
<dbReference type="PANTHER" id="PTHR18935:SF9">
    <property type="entry name" value="JANUS KINASE AND MICROTUBULE-INTERACTING PROTEIN 3"/>
    <property type="match status" value="1"/>
</dbReference>
<feature type="compositionally biased region" description="Basic and acidic residues" evidence="4">
    <location>
        <begin position="254"/>
        <end position="268"/>
    </location>
</feature>
<evidence type="ECO:0000256" key="3">
    <source>
        <dbReference type="SAM" id="Coils"/>
    </source>
</evidence>
<evidence type="ECO:0000259" key="5">
    <source>
        <dbReference type="Pfam" id="PF16034"/>
    </source>
</evidence>
<keyword evidence="6" id="KW-1185">Reference proteome</keyword>
<name>A0ABM4IFG4_ODOVR</name>
<dbReference type="Pfam" id="PF16034">
    <property type="entry name" value="JAKMIP_CC3"/>
    <property type="match status" value="1"/>
</dbReference>
<feature type="region of interest" description="Disordered" evidence="4">
    <location>
        <begin position="834"/>
        <end position="889"/>
    </location>
</feature>
<keyword evidence="7" id="KW-0808">Transferase</keyword>
<dbReference type="GO" id="GO:0016301">
    <property type="term" value="F:kinase activity"/>
    <property type="evidence" value="ECO:0007669"/>
    <property type="project" value="UniProtKB-KW"/>
</dbReference>
<dbReference type="Proteomes" id="UP001652640">
    <property type="component" value="Chromosome 7"/>
</dbReference>
<dbReference type="GeneID" id="110136842"/>
<comment type="similarity">
    <text evidence="1">Belongs to the JAKMIP family.</text>
</comment>
<accession>A0ABM4IFG4</accession>
<feature type="region of interest" description="Disordered" evidence="4">
    <location>
        <begin position="250"/>
        <end position="290"/>
    </location>
</feature>
<evidence type="ECO:0000313" key="6">
    <source>
        <dbReference type="Proteomes" id="UP001652640"/>
    </source>
</evidence>
<gene>
    <name evidence="7" type="primary">JAKMIP3</name>
</gene>
<feature type="coiled-coil region" evidence="3">
    <location>
        <begin position="496"/>
        <end position="619"/>
    </location>
</feature>
<protein>
    <submittedName>
        <fullName evidence="7">Janus kinase and microtubule-interacting protein 3 isoform X3</fullName>
    </submittedName>
</protein>
<organism evidence="6 7">
    <name type="scientific">Odocoileus virginianus</name>
    <name type="common">White-tailed deer</name>
    <dbReference type="NCBI Taxonomy" id="9874"/>
    <lineage>
        <taxon>Eukaryota</taxon>
        <taxon>Metazoa</taxon>
        <taxon>Chordata</taxon>
        <taxon>Craniata</taxon>
        <taxon>Vertebrata</taxon>
        <taxon>Euteleostomi</taxon>
        <taxon>Mammalia</taxon>
        <taxon>Eutheria</taxon>
        <taxon>Laurasiatheria</taxon>
        <taxon>Artiodactyla</taxon>
        <taxon>Ruminantia</taxon>
        <taxon>Pecora</taxon>
        <taxon>Cervidae</taxon>
        <taxon>Odocoileinae</taxon>
        <taxon>Odocoileus</taxon>
    </lineage>
</organism>
<feature type="compositionally biased region" description="Low complexity" evidence="4">
    <location>
        <begin position="269"/>
        <end position="282"/>
    </location>
</feature>
<dbReference type="InterPro" id="IPR024836">
    <property type="entry name" value="JAKMIP"/>
</dbReference>
<feature type="compositionally biased region" description="Polar residues" evidence="4">
    <location>
        <begin position="467"/>
        <end position="484"/>
    </location>
</feature>
<reference evidence="7" key="2">
    <citation type="submission" date="2025-08" db="UniProtKB">
        <authorList>
            <consortium name="RefSeq"/>
        </authorList>
    </citation>
    <scope>IDENTIFICATION</scope>
    <source>
        <tissue evidence="7">Tongue muscle</tissue>
    </source>
</reference>
<dbReference type="PANTHER" id="PTHR18935">
    <property type="entry name" value="GOLGIN SUBFAMILY A MEMBER 4-LIKE ISOFORM X1"/>
    <property type="match status" value="1"/>
</dbReference>